<dbReference type="PROSITE" id="PS50025">
    <property type="entry name" value="LAM_G_DOMAIN"/>
    <property type="match status" value="2"/>
</dbReference>
<dbReference type="GO" id="GO:0000902">
    <property type="term" value="P:cell morphogenesis"/>
    <property type="evidence" value="ECO:0007669"/>
    <property type="project" value="TreeGrafter"/>
</dbReference>
<dbReference type="FunFam" id="2.60.40.60:FF:000037">
    <property type="entry name" value="FAT atypical cadherin 1"/>
    <property type="match status" value="1"/>
</dbReference>
<keyword evidence="7 13" id="KW-0106">Calcium</keyword>
<feature type="domain" description="Cadherin" evidence="19">
    <location>
        <begin position="2536"/>
        <end position="2637"/>
    </location>
</feature>
<dbReference type="GO" id="GO:0023052">
    <property type="term" value="P:signaling"/>
    <property type="evidence" value="ECO:0007669"/>
    <property type="project" value="UniProtKB-ARBA"/>
</dbReference>
<dbReference type="PANTHER" id="PTHR24027">
    <property type="entry name" value="CADHERIN-23"/>
    <property type="match status" value="1"/>
</dbReference>
<dbReference type="KEGG" id="pmrn:116942765"/>
<keyword evidence="8" id="KW-0130">Cell adhesion</keyword>
<feature type="domain" description="Cadherin" evidence="19">
    <location>
        <begin position="1137"/>
        <end position="1246"/>
    </location>
</feature>
<feature type="domain" description="EGF-like" evidence="18">
    <location>
        <begin position="3974"/>
        <end position="4010"/>
    </location>
</feature>
<feature type="domain" description="Cadherin" evidence="19">
    <location>
        <begin position="1680"/>
        <end position="1793"/>
    </location>
</feature>
<feature type="region of interest" description="Disordered" evidence="15">
    <location>
        <begin position="5131"/>
        <end position="5156"/>
    </location>
</feature>
<dbReference type="GO" id="GO:0005912">
    <property type="term" value="C:adherens junction"/>
    <property type="evidence" value="ECO:0007669"/>
    <property type="project" value="TreeGrafter"/>
</dbReference>
<evidence type="ECO:0000256" key="1">
    <source>
        <dbReference type="ARBA" id="ARBA00004251"/>
    </source>
</evidence>
<dbReference type="Pfam" id="PF25374">
    <property type="entry name" value="Cadherin_FAT4_N"/>
    <property type="match status" value="1"/>
</dbReference>
<evidence type="ECO:0000256" key="16">
    <source>
        <dbReference type="SAM" id="Phobius"/>
    </source>
</evidence>
<dbReference type="GO" id="GO:0120036">
    <property type="term" value="P:plasma membrane bounded cell projection organization"/>
    <property type="evidence" value="ECO:0007669"/>
    <property type="project" value="UniProtKB-ARBA"/>
</dbReference>
<dbReference type="GO" id="GO:0034332">
    <property type="term" value="P:adherens junction organization"/>
    <property type="evidence" value="ECO:0007669"/>
    <property type="project" value="TreeGrafter"/>
</dbReference>
<protein>
    <submittedName>
        <fullName evidence="21">Protocadherin Fat 4</fullName>
    </submittedName>
</protein>
<dbReference type="InterPro" id="IPR020894">
    <property type="entry name" value="Cadherin_CS"/>
</dbReference>
<feature type="domain" description="Cadherin" evidence="19">
    <location>
        <begin position="1794"/>
        <end position="1894"/>
    </location>
</feature>
<dbReference type="Pfam" id="PF00028">
    <property type="entry name" value="Cadherin"/>
    <property type="match status" value="33"/>
</dbReference>
<dbReference type="InterPro" id="IPR000152">
    <property type="entry name" value="EGF-type_Asp/Asn_hydroxyl_site"/>
</dbReference>
<dbReference type="FunFam" id="2.60.40.60:FF:000108">
    <property type="entry name" value="FAT atypical cadherin 4"/>
    <property type="match status" value="1"/>
</dbReference>
<dbReference type="PROSITE" id="PS50026">
    <property type="entry name" value="EGF_3"/>
    <property type="match status" value="6"/>
</dbReference>
<keyword evidence="20" id="KW-1185">Reference proteome</keyword>
<dbReference type="InterPro" id="IPR002126">
    <property type="entry name" value="Cadherin-like_dom"/>
</dbReference>
<keyword evidence="10 16" id="KW-0472">Membrane</keyword>
<feature type="compositionally biased region" description="Basic residues" evidence="15">
    <location>
        <begin position="4977"/>
        <end position="4990"/>
    </location>
</feature>
<feature type="compositionally biased region" description="Polar residues" evidence="15">
    <location>
        <begin position="4947"/>
        <end position="4964"/>
    </location>
</feature>
<feature type="domain" description="Cadherin" evidence="19">
    <location>
        <begin position="618"/>
        <end position="725"/>
    </location>
</feature>
<dbReference type="GO" id="GO:0003007">
    <property type="term" value="P:heart morphogenesis"/>
    <property type="evidence" value="ECO:0007669"/>
    <property type="project" value="UniProtKB-ARBA"/>
</dbReference>
<dbReference type="FunFam" id="2.60.40.60:FF:000104">
    <property type="entry name" value="cadherin-23 isoform X1"/>
    <property type="match status" value="1"/>
</dbReference>
<dbReference type="Pfam" id="PF07645">
    <property type="entry name" value="EGF_CA"/>
    <property type="match status" value="2"/>
</dbReference>
<feature type="compositionally biased region" description="Low complexity" evidence="15">
    <location>
        <begin position="4347"/>
        <end position="4359"/>
    </location>
</feature>
<feature type="compositionally biased region" description="Gly residues" evidence="15">
    <location>
        <begin position="4323"/>
        <end position="4332"/>
    </location>
</feature>
<evidence type="ECO:0000259" key="19">
    <source>
        <dbReference type="PROSITE" id="PS50268"/>
    </source>
</evidence>
<comment type="caution">
    <text evidence="14">Lacks conserved residue(s) required for the propagation of feature annotation.</text>
</comment>
<dbReference type="FunFam" id="2.60.40.60:FF:000010">
    <property type="entry name" value="Cadherin EGF LAG seven-pass G-type receptor 3"/>
    <property type="match status" value="2"/>
</dbReference>
<feature type="disulfide bond" evidence="14">
    <location>
        <begin position="4579"/>
        <end position="4588"/>
    </location>
</feature>
<proteinExistence type="predicted"/>
<dbReference type="FunFam" id="2.10.25.10:FF:000391">
    <property type="entry name" value="Weary, isoform C"/>
    <property type="match status" value="2"/>
</dbReference>
<dbReference type="PROSITE" id="PS01187">
    <property type="entry name" value="EGF_CA"/>
    <property type="match status" value="1"/>
</dbReference>
<evidence type="ECO:0000256" key="6">
    <source>
        <dbReference type="ARBA" id="ARBA00022737"/>
    </source>
</evidence>
<keyword evidence="4 16" id="KW-0812">Transmembrane</keyword>
<keyword evidence="9 16" id="KW-1133">Transmembrane helix</keyword>
<dbReference type="GO" id="GO:0007156">
    <property type="term" value="P:homophilic cell adhesion via plasma membrane adhesion molecules"/>
    <property type="evidence" value="ECO:0007669"/>
    <property type="project" value="InterPro"/>
</dbReference>
<feature type="disulfide bond" evidence="14">
    <location>
        <begin position="3962"/>
        <end position="3971"/>
    </location>
</feature>
<dbReference type="CTD" id="79633"/>
<evidence type="ECO:0000256" key="3">
    <source>
        <dbReference type="ARBA" id="ARBA00022536"/>
    </source>
</evidence>
<gene>
    <name evidence="21" type="primary">FAT4</name>
</gene>
<dbReference type="Pfam" id="PF02210">
    <property type="entry name" value="Laminin_G_2"/>
    <property type="match status" value="1"/>
</dbReference>
<dbReference type="GO" id="GO:0001736">
    <property type="term" value="P:establishment of planar polarity"/>
    <property type="evidence" value="ECO:0007669"/>
    <property type="project" value="UniProtKB-ARBA"/>
</dbReference>
<feature type="compositionally biased region" description="Polar residues" evidence="15">
    <location>
        <begin position="5131"/>
        <end position="5149"/>
    </location>
</feature>
<dbReference type="PROSITE" id="PS01186">
    <property type="entry name" value="EGF_2"/>
    <property type="match status" value="4"/>
</dbReference>
<keyword evidence="3 14" id="KW-0245">EGF-like domain</keyword>
<evidence type="ECO:0000256" key="10">
    <source>
        <dbReference type="ARBA" id="ARBA00023136"/>
    </source>
</evidence>
<feature type="domain" description="Cadherin" evidence="19">
    <location>
        <begin position="3476"/>
        <end position="3581"/>
    </location>
</feature>
<dbReference type="GO" id="GO:0007154">
    <property type="term" value="P:cell communication"/>
    <property type="evidence" value="ECO:0007669"/>
    <property type="project" value="UniProtKB-ARBA"/>
</dbReference>
<feature type="domain" description="Cadherin" evidence="19">
    <location>
        <begin position="402"/>
        <end position="512"/>
    </location>
</feature>
<feature type="domain" description="EGF-like" evidence="18">
    <location>
        <begin position="3936"/>
        <end position="3972"/>
    </location>
</feature>
<dbReference type="PROSITE" id="PS50268">
    <property type="entry name" value="CADHERIN_2"/>
    <property type="match status" value="34"/>
</dbReference>
<dbReference type="Pfam" id="PF00054">
    <property type="entry name" value="Laminin_G_1"/>
    <property type="match status" value="1"/>
</dbReference>
<dbReference type="RefSeq" id="XP_032810912.1">
    <property type="nucleotide sequence ID" value="XM_032955021.1"/>
</dbReference>
<evidence type="ECO:0000256" key="14">
    <source>
        <dbReference type="PROSITE-ProRule" id="PRU00076"/>
    </source>
</evidence>
<evidence type="ECO:0000256" key="2">
    <source>
        <dbReference type="ARBA" id="ARBA00022475"/>
    </source>
</evidence>
<dbReference type="SUPFAM" id="SSF49313">
    <property type="entry name" value="Cadherin-like"/>
    <property type="match status" value="34"/>
</dbReference>
<feature type="domain" description="Laminin G" evidence="17">
    <location>
        <begin position="4338"/>
        <end position="4520"/>
    </location>
</feature>
<dbReference type="InterPro" id="IPR015919">
    <property type="entry name" value="Cadherin-like_sf"/>
</dbReference>
<feature type="disulfide bond" evidence="14">
    <location>
        <begin position="4000"/>
        <end position="4009"/>
    </location>
</feature>
<dbReference type="FunFam" id="2.60.40.60:FF:000118">
    <property type="entry name" value="protocadherin Fat 4"/>
    <property type="match status" value="1"/>
</dbReference>
<dbReference type="GO" id="GO:0007157">
    <property type="term" value="P:heterophilic cell-cell adhesion via plasma membrane cell adhesion molecules"/>
    <property type="evidence" value="ECO:0007669"/>
    <property type="project" value="UniProtKB-ARBA"/>
</dbReference>
<dbReference type="GO" id="GO:0045296">
    <property type="term" value="F:cadherin binding"/>
    <property type="evidence" value="ECO:0007669"/>
    <property type="project" value="TreeGrafter"/>
</dbReference>
<comment type="subcellular location">
    <subcellularLocation>
        <location evidence="1">Cell membrane</location>
        <topology evidence="1">Single-pass type I membrane protein</topology>
    </subcellularLocation>
</comment>
<feature type="domain" description="Cadherin" evidence="19">
    <location>
        <begin position="293"/>
        <end position="396"/>
    </location>
</feature>
<dbReference type="Pfam" id="PF00008">
    <property type="entry name" value="EGF"/>
    <property type="match status" value="1"/>
</dbReference>
<accession>A0AAJ7T451</accession>
<evidence type="ECO:0000256" key="8">
    <source>
        <dbReference type="ARBA" id="ARBA00022889"/>
    </source>
</evidence>
<dbReference type="FunFam" id="2.60.40.60:FF:000143">
    <property type="entry name" value="FAT atypical cadherin 4"/>
    <property type="match status" value="1"/>
</dbReference>
<reference evidence="21" key="1">
    <citation type="submission" date="2025-08" db="UniProtKB">
        <authorList>
            <consortium name="RefSeq"/>
        </authorList>
    </citation>
    <scope>IDENTIFICATION</scope>
    <source>
        <tissue evidence="21">Sperm</tissue>
    </source>
</reference>
<feature type="region of interest" description="Disordered" evidence="15">
    <location>
        <begin position="4659"/>
        <end position="4707"/>
    </location>
</feature>
<dbReference type="GO" id="GO:0016342">
    <property type="term" value="C:catenin complex"/>
    <property type="evidence" value="ECO:0007669"/>
    <property type="project" value="TreeGrafter"/>
</dbReference>
<dbReference type="GO" id="GO:0008013">
    <property type="term" value="F:beta-catenin binding"/>
    <property type="evidence" value="ECO:0007669"/>
    <property type="project" value="TreeGrafter"/>
</dbReference>
<dbReference type="SMART" id="SM00282">
    <property type="entry name" value="LamG"/>
    <property type="match status" value="2"/>
</dbReference>
<dbReference type="GO" id="GO:0007163">
    <property type="term" value="P:establishment or maintenance of cell polarity"/>
    <property type="evidence" value="ECO:0007669"/>
    <property type="project" value="UniProtKB-ARBA"/>
</dbReference>
<dbReference type="FunFam" id="2.60.40.60:FF:000116">
    <property type="entry name" value="Dachsous cadherin-related 2"/>
    <property type="match status" value="2"/>
</dbReference>
<feature type="domain" description="Cadherin" evidence="19">
    <location>
        <begin position="930"/>
        <end position="1032"/>
    </location>
</feature>
<feature type="domain" description="Cadherin" evidence="19">
    <location>
        <begin position="2638"/>
        <end position="2741"/>
    </location>
</feature>
<feature type="domain" description="Cadherin" evidence="19">
    <location>
        <begin position="726"/>
        <end position="829"/>
    </location>
</feature>
<keyword evidence="5" id="KW-0732">Signal</keyword>
<name>A0AAJ7T451_PETMA</name>
<dbReference type="FunFam" id="2.60.40.60:FF:000080">
    <property type="entry name" value="FAT atypical cadherin 1"/>
    <property type="match status" value="1"/>
</dbReference>
<feature type="domain" description="Cadherin" evidence="19">
    <location>
        <begin position="2327"/>
        <end position="2431"/>
    </location>
</feature>
<feature type="domain" description="Cadherin" evidence="19">
    <location>
        <begin position="2432"/>
        <end position="2535"/>
    </location>
</feature>
<evidence type="ECO:0000259" key="18">
    <source>
        <dbReference type="PROSITE" id="PS50026"/>
    </source>
</evidence>
<evidence type="ECO:0000259" key="17">
    <source>
        <dbReference type="PROSITE" id="PS50025"/>
    </source>
</evidence>
<dbReference type="FunFam" id="2.60.40.60:FF:000020">
    <property type="entry name" value="Dachsous cadherin-related 1b"/>
    <property type="match status" value="13"/>
</dbReference>
<feature type="transmembrane region" description="Helical" evidence="16">
    <location>
        <begin position="4622"/>
        <end position="4649"/>
    </location>
</feature>
<feature type="domain" description="EGF-like" evidence="18">
    <location>
        <begin position="4242"/>
        <end position="4278"/>
    </location>
</feature>
<feature type="domain" description="Cadherin" evidence="19">
    <location>
        <begin position="2845"/>
        <end position="2944"/>
    </location>
</feature>
<dbReference type="GO" id="GO:0030182">
    <property type="term" value="P:neuron differentiation"/>
    <property type="evidence" value="ECO:0007669"/>
    <property type="project" value="UniProtKB-ARBA"/>
</dbReference>
<dbReference type="FunFam" id="2.10.25.10:FF:000109">
    <property type="entry name" value="Notch homolog 4, [Drosophila]"/>
    <property type="match status" value="1"/>
</dbReference>
<evidence type="ECO:0000313" key="21">
    <source>
        <dbReference type="RefSeq" id="XP_032810912.1"/>
    </source>
</evidence>
<dbReference type="InterPro" id="IPR049883">
    <property type="entry name" value="NOTCH1_EGF-like"/>
</dbReference>
<dbReference type="CDD" id="cd11304">
    <property type="entry name" value="Cadherin_repeat"/>
    <property type="match status" value="34"/>
</dbReference>
<dbReference type="CDD" id="cd00054">
    <property type="entry name" value="EGF_CA"/>
    <property type="match status" value="5"/>
</dbReference>
<dbReference type="SMART" id="SM00179">
    <property type="entry name" value="EGF_CA"/>
    <property type="match status" value="5"/>
</dbReference>
<dbReference type="Gene3D" id="2.60.120.200">
    <property type="match status" value="2"/>
</dbReference>
<feature type="domain" description="Cadherin" evidence="19">
    <location>
        <begin position="2945"/>
        <end position="3056"/>
    </location>
</feature>
<dbReference type="SUPFAM" id="SSF57184">
    <property type="entry name" value="Growth factor receptor domain"/>
    <property type="match status" value="1"/>
</dbReference>
<evidence type="ECO:0000256" key="9">
    <source>
        <dbReference type="ARBA" id="ARBA00022989"/>
    </source>
</evidence>
<dbReference type="Pfam" id="PF12661">
    <property type="entry name" value="hEGF"/>
    <property type="match status" value="1"/>
</dbReference>
<dbReference type="CDD" id="cd00110">
    <property type="entry name" value="LamG"/>
    <property type="match status" value="2"/>
</dbReference>
<feature type="domain" description="EGF-like" evidence="18">
    <location>
        <begin position="4548"/>
        <end position="4589"/>
    </location>
</feature>
<feature type="domain" description="Cadherin" evidence="19">
    <location>
        <begin position="2002"/>
        <end position="2108"/>
    </location>
</feature>
<keyword evidence="11 14" id="KW-1015">Disulfide bond</keyword>
<evidence type="ECO:0000256" key="4">
    <source>
        <dbReference type="ARBA" id="ARBA00022692"/>
    </source>
</evidence>
<feature type="compositionally biased region" description="Low complexity" evidence="15">
    <location>
        <begin position="4666"/>
        <end position="4676"/>
    </location>
</feature>
<keyword evidence="2" id="KW-1003">Cell membrane</keyword>
<dbReference type="GO" id="GO:0016477">
    <property type="term" value="P:cell migration"/>
    <property type="evidence" value="ECO:0007669"/>
    <property type="project" value="TreeGrafter"/>
</dbReference>
<dbReference type="InterPro" id="IPR001881">
    <property type="entry name" value="EGF-like_Ca-bd_dom"/>
</dbReference>
<dbReference type="FunFam" id="2.60.40.60:FF:000081">
    <property type="entry name" value="protocadherin Fat 4"/>
    <property type="match status" value="1"/>
</dbReference>
<dbReference type="GO" id="GO:0051239">
    <property type="term" value="P:regulation of multicellular organismal process"/>
    <property type="evidence" value="ECO:0007669"/>
    <property type="project" value="UniProtKB-ARBA"/>
</dbReference>
<sequence>MSSTGLSGGIRCSASILRHSAPTSAMPSTPILGGRKLLRSPGPSGAGTMSKIRPVRRGGPARPRFLTPFALALLSATLGVGGAGQGRQVFRVLEEHPPGTYVGTVATRARFTYRFSEPQALFFINASTGVISTAATIDREALPSDVFDLVVLSSQPTYPTEVRVVVGDVNDNAPSFPEPGVMEVAFKEDAAVGRQVLLDTAVDRDVGPNGVNHHAYKIVSGNEEGRFRLVVTVNPSGERAFLHLATTGPLDREANPSYALAVQAEDGGSPRRYGRLQVNVTVQDANDNPPAFEKPAYRASVAEDSPVGAALLAVSAADRDAGANGEVTYSIEDEDRSPFRVHPKTGMVSTRQPLDFEARRQYTLSLRAADGGNPPLSGRATAVIQLLDVNDNDPAIRFVYLPPAARSASVDESAAPGTVAALVTVTDADSPTANGELSVSIVGGNERGHFVLHAPGVPGLRVLKVASQLDRERIPMYNLTILASDNGKPVARSATASLVVYVNDVNDHAPRFALSAYAAALSEGAPAGSYVKDVTAMDADSGLNAKLRYSIVSGNDLGWFSVDESTGLVTTDGKVDREVASSVVLNISAQDQGAQPKTAYTSLTVTLLDVNDEPPLFTQTKYVATAVENSLPGLFVVSVSAADSDLGENGTVRYNFDPDMPAQYREMFRLDSLTGKVTTLKSLDREELEEYPLVVQAQDRGSPPLGSTAKVTVVVGDLNDNHPVFYPVQYFASILENEPGGTAVTTVTATDPDRGANGTVRYQLTAGDAARFQVNAVTGAVSTRVSLDREERAVYQLQVTALDGGHLRARSPAIVTITVADAQDTPPTFARDDYSFVVFENVAPGTLVGSVSASTLDLNANVTYLIVSGDQRGSFSIEWSGGRIFTANAIDREEQAFYQLRVVANSGGVAGEASVSVLVKDLNDNPPRFQQAVEYINVVENWEVGHSVYRASASDPDEGINGQVSYSLKRNPHDVFHIDGESGHVTLCAAVDASADSYQVEILAQDMGTPRQHSSVVLTVQVHDVNNHAPVFDRASYEVSIAEDEPVNSRFFSVRATDKDSGKNGEVKYEIGEGNGGEKFGIFPDGQLYVRYELDRETREEYSLTVSAMDTGVEPLSSSVTVNVTVLDVNDNKPLFNSSSYVFHFCEEQEVGSLVGAVQATDADAGSNGGVTYSFEKPQVNFELDSETGRIASLRVFDREALIRQGGAASFSFSVVATDGGRPKPLQDRATVQVFVQDVNDNPPQFAKSVYQASVSESASNLTQLLRVTASDVDEGVNGALRYAINEGNEGGKFTVDASTGQITLLGSLDREETASYTLVVSATDSGTSPLAASCTVAVQVLDENDNPPRFTESLLSVDALESTRVGELLITLTASDEDTGPSGDVRYAIVAGNTHATFAIDRSTGSVFLARRLDFETQRLYRLNVSAEDGGRPPRSSATILVVHVRDFNDNPPAFLPGDVFASIMENIPIGTRVITVTARDPDADVNGELHYSIARQFPPGAHFTIDPESGEICTAAEIDREVTGGLFEVTVRATDKAIPVHTRRSALKNVTVLVTDENDNAPRFVTPTAILVDGLRAAAGSVVGTLQASDPDEAENAAVRYAVTGGDAAMFAVDPVKGELRLTASLTPSRLVYSLDVAASDRGAVSKSTAGKFVIIVGGDDGSDGGGARSSNDAPGFSQPKYRAVVREGEPAGTEVVKVEVKTPAVRGDKQSVEYFVVSARADDGSPAASLFRLDRRTGIIETSTELDRESGHGAFTLEVVAVEAKAASPRTQRAEVEISVEDVNDNPPVFAVPEMELEVEENTGEGEVIFTLSATDADQGQNALVTYSVLSGSEGAFVVDAASGVLRASRRLDREERASYLLTVRASDGTHATDARLSVAVRDANDNSPRFSRHAYSFDVAEDAAPGAVIGTVLAGDADSGPFGEVTYALAPSEDSDWADGAFGLHPVTGALNVTRPLDRESRACYVLRARATDGGGLAATARLYVNVLDANDNAPSVQNDSLAAEVPEDAPPGTSLLRISATDDDEGVNAELEFSISSGDPEGRFAVGNDGQLSVARALDRERQSFYNLVVRVSDRARHPPARLSSAVRVSLILTDVNDNAPAFTSPRSALAPEDSPVGAVVATVQAVDPDSGRNSYVEYALATDGEEGGGGAGAGPGPFALNTVTGEVRLVRELDREARQSYALTVLAVDKGRPPLTSTATLAVTVGDANDNAPRFPRREYEAAIAEDEPPGTEVLRLSAWDPDEGANGELRYDIASGDPTGDFRLDPVLGTLAVARPLDRERTASYELAVRARDGGGPARSDTASVRVTLSDVNDCSPAFQLSPYTVHARENTQGPPVLILQVVARDDDLGSSGQVTYAAAGGNDGGAFSVSPDGHVHLLRSLDREAQPQHVLIITATDGGEPRLTGTGTVTVLVEDENDNLPRFGATELRAAVPEDAPIGSDVALVNATDADAGLNAIISYRLRGGDGHFSVNPSTGQIITTASLDREGRESYVLEVTALDGGPTPGLSSSATLVVAVTDVNDHTPRFLNAPYVAYAPSSAPAGTAVFAVTARDADAGPNGDLRFSLSGSASAGFSVDPRRGVIHAARALQGPRDDLTLTVRVSDGGAPPRSAVTTVTVRFRDAGEFPRFAPGPRSFSFREDQPPGTTITVVAARSSRRAGPVSYHLASGGNLGDVFAVDPQSGEVSVHRALDHEYQHHYELVVEARDSGFPPFSAYLKLEVDVLDINDNAPEFSSSRFWAKVPENTPPRTIVVLTAVDKDSGINGQVDYSIIDGNIGNVFRVNPNSGEIRSVSTLDRENVASYELTVKATDRGSPTQHCTVKVLISVTDENDNSPRFTQIFSAHVREDAAVGFPVLRVSTLDADEGPNAAITFSLLDPSLPFSIHPSTGEITVSRRLNREDRSGYAVKVRASDPAWTVSTDVTIVVDDVNDNAPRFGQTAYYIEFPEPSEGEALVARVSASDADDGANGQVFFFMRSQTENFRVGRDSGEIHSVRPLRYRDPAGGGSGANLNKYSFVVTAMDRGRPPLSSDATVTINIVVPNANAPRFLRERYSTPVAATVRAGTRIFDMSAVDPDRDVNGQIAYSVVGGNASRRFDVDAGGFLHLCASLAGDAGSIFSVTVEARDRGRPPLSSRATAIISVTEENQYAPRFAHPPLELSLPENHPAGSSLARVTATDTDAGVNGAIVYSIASGDGSGLFDISRASGDILLVGELDYETEKLYNLSVCAADGGWQAKTECSGVSISVTDVNDNPPMLNASDYYPVIPENAPSGTTVLVMDAVDADSPSNAVTMYSLDDGEADLFVLNQKTGVLTTQGFLDYETKQTYELTVRAFNYPDTFHYSTAQVHVQITGVNEYFPRFVQREYNFVVSESAPVGAPVGSVFATDRDAGIDGTVFYMLFGESRSKGFSVNEHTGEIIVSSQLDREREASATLRVIAKNAGSIRGFDVDEVLVNVAITDANDPPVFSSALYHGRVSEAASVGTHVVGVSAHDFDSPPGWRTFSFLIQSGNAGRAFSINAHTGLIVVASPLDRESVPLYNLTVVAVDMGEPPATGTTVVVVALEDVNDNGPFLLTSSAKVTENQPAGMTVLNLEAGDPDLPPNKGPYTFQLLGSDPAWRGYFSLSSSGLLKTARPIDREQKPEFHLPVAIADAGSPPLTSTVTLHLSVLDQNDNPSEARDVRVHVNYFGSPFPGGFIGDVRPRDPDISDRFNCDLTSGPFNVFSFQPNTCRLISQPRSAEGRFELSVRGSDGKHSPATTTARVNFGSFSNATLESSVLLRLSRPKTPREFIGQYLRDFVQASDARLGSQAASVQLYAAFVYGNATHLLLSGRHTGGRYLSSDILAAFFASNSDAIQRQSGVVVDAANVDPCAAPSPCANGGHCAKRLAVGPTTTVVESASVILVSHEVLEPAVCTCTAGYAGTWCEADMDECLSTPCRHGGSCQNLPGGFACRCLPGFSGTACETDVDECLEGPCQNGGLCHNTQGGFACDCSAGFSGKICDVTVDNCASSPCYNNGSCVNTATGYSCRCPFGMSGARCELTSYGFSELSFLEVPALDGRSNVLAVEFATTRRHGLLLLTHGALSPGTAVAPDAEFLALEVRDGRVRFSYNLGQGAVHMETAQPVADGHFHTVIAKRFGAAGSLAVDDCPENSVAGYCSTSSPGTGSAQTLDVHGGRAWAGGVASLLPLLPLIRRSGISHDFVGCVREFSINGAPLQPSQALTASGVLDTCPRLEGACRARPCLSGATCLDMWSSQLCVCPDGFTGDLCEKRISEDTALGLDGSGRLDYVVRESYRRDRLLAPSSNGGRARRASGDGGGGGGGGGDERGAAAKRGGRPGKAAAETAGGEAESSLEVTFRTRRPEGVLLQVRETGNHTTIKLVEGRLVYVSDAGATGRVERRFSEETVDDGEWHVVRAMRRGPSLVQLALDSQAPRDVTQPTHDFSGPAVASFSLGGLPYQPSSSPLARGKEPGFSGCVLEFKYNGMSMPFSGGSPVADAVPSDSGGALRIGCRGPDVCAEARCPPGLLCVDRWHAHACVPPGECSREPCQNGGRCSPLPATGGARGYGCHCPAEYAGRDCEVPAVCVAAKCPAEHVCRADGAGRRCELVERAAFPFWAAMVIAAVGALFLLLTILLVVLLACRRRKAGRMKEKEDGGQAKQQQQQQQHQQKKKKNKGSENEAFNSGDNLPPYGADSPERKLGHETHVAKPDIIEGETPYLMADETDIGEGEDEERGMRLRSISTTPDNELEHYDIENASSIAPSDADVVQHYRQFRPHSYGNNPAPAAPSRFSLSSRHPTATCPLQPLLPLHSSGLYGSSRPLPLNTVGGRQTPVRQSPISAPSFLKAGSSLRGSPAPRDYPLAGWDGANASGMAAFPVGYTGRRSKSPLSACAGRPPSRMRLESPGVGEMAGPPVGLSLEEVERLNASSVSEVRRPRNTASLASTAEACSSSDDNNGGGGLVGGGCRFRARPLSRTLRGHHQGASDFPPPSAGDSSSSESESHDSFTCSEFEGEREKPMTFAPRPLRLGQLSEYNFGGDVGEGDDGEDAEGEEEEDENKNAATLLRSRRQRQSDGASKGKGAKPLAVPPAFNWEAVLNLGPNLDHYMEVFVDLASLSAVENQGNGDAVNDASNEDTQNKNVDQEEYI</sequence>
<dbReference type="FunFam" id="2.60.40.60:FF:000024">
    <property type="entry name" value="FAT atypical cadherin 3"/>
    <property type="match status" value="3"/>
</dbReference>
<dbReference type="SMART" id="SM00181">
    <property type="entry name" value="EGF"/>
    <property type="match status" value="6"/>
</dbReference>
<feature type="domain" description="EGF-like" evidence="18">
    <location>
        <begin position="3875"/>
        <end position="3934"/>
    </location>
</feature>
<feature type="domain" description="Cadherin" evidence="19">
    <location>
        <begin position="1457"/>
        <end position="1566"/>
    </location>
</feature>
<dbReference type="InterPro" id="IPR009030">
    <property type="entry name" value="Growth_fac_rcpt_cys_sf"/>
</dbReference>
<dbReference type="InterPro" id="IPR001791">
    <property type="entry name" value="Laminin_G"/>
</dbReference>
<feature type="domain" description="Cadherin" evidence="19">
    <location>
        <begin position="3580"/>
        <end position="3685"/>
    </location>
</feature>
<dbReference type="GO" id="GO:0044331">
    <property type="term" value="P:cell-cell adhesion mediated by cadherin"/>
    <property type="evidence" value="ECO:0007669"/>
    <property type="project" value="TreeGrafter"/>
</dbReference>
<feature type="domain" description="Cadherin" evidence="19">
    <location>
        <begin position="1579"/>
        <end position="1679"/>
    </location>
</feature>
<dbReference type="PROSITE" id="PS00022">
    <property type="entry name" value="EGF_1"/>
    <property type="match status" value="6"/>
</dbReference>
<dbReference type="Gene3D" id="2.10.25.10">
    <property type="entry name" value="Laminin"/>
    <property type="match status" value="6"/>
</dbReference>
<dbReference type="Proteomes" id="UP001318040">
    <property type="component" value="Chromosome 16"/>
</dbReference>
<dbReference type="FunFam" id="2.60.40.60:FF:000092">
    <property type="entry name" value="Protocadherin 8"/>
    <property type="match status" value="1"/>
</dbReference>
<feature type="region of interest" description="Disordered" evidence="15">
    <location>
        <begin position="4894"/>
        <end position="5095"/>
    </location>
</feature>
<feature type="region of interest" description="Disordered" evidence="15">
    <location>
        <begin position="4309"/>
        <end position="4363"/>
    </location>
</feature>
<feature type="domain" description="Cadherin" evidence="19">
    <location>
        <begin position="109"/>
        <end position="176"/>
    </location>
</feature>
<feature type="domain" description="Cadherin" evidence="19">
    <location>
        <begin position="3266"/>
        <end position="3369"/>
    </location>
</feature>
<feature type="domain" description="Cadherin" evidence="19">
    <location>
        <begin position="1352"/>
        <end position="1456"/>
    </location>
</feature>
<dbReference type="GO" id="GO:0050793">
    <property type="term" value="P:regulation of developmental process"/>
    <property type="evidence" value="ECO:0007669"/>
    <property type="project" value="UniProtKB-ARBA"/>
</dbReference>
<feature type="domain" description="Cadherin" evidence="19">
    <location>
        <begin position="1895"/>
        <end position="2001"/>
    </location>
</feature>
<dbReference type="FunFam" id="2.60.40.60:FF:000029">
    <property type="entry name" value="Cadherin EGF LAG seven-pass G-type receptor 3"/>
    <property type="match status" value="1"/>
</dbReference>
<dbReference type="GO" id="GO:0007423">
    <property type="term" value="P:sensory organ development"/>
    <property type="evidence" value="ECO:0007669"/>
    <property type="project" value="UniProtKB-ARBA"/>
</dbReference>
<feature type="domain" description="Cadherin" evidence="19">
    <location>
        <begin position="830"/>
        <end position="929"/>
    </location>
</feature>
<evidence type="ECO:0000256" key="5">
    <source>
        <dbReference type="ARBA" id="ARBA00022729"/>
    </source>
</evidence>
<feature type="domain" description="Cadherin" evidence="19">
    <location>
        <begin position="178"/>
        <end position="292"/>
    </location>
</feature>
<feature type="domain" description="Cadherin" evidence="19">
    <location>
        <begin position="1033"/>
        <end position="1136"/>
    </location>
</feature>
<organism evidence="20 21">
    <name type="scientific">Petromyzon marinus</name>
    <name type="common">Sea lamprey</name>
    <dbReference type="NCBI Taxonomy" id="7757"/>
    <lineage>
        <taxon>Eukaryota</taxon>
        <taxon>Metazoa</taxon>
        <taxon>Chordata</taxon>
        <taxon>Craniata</taxon>
        <taxon>Vertebrata</taxon>
        <taxon>Cyclostomata</taxon>
        <taxon>Hyperoartia</taxon>
        <taxon>Petromyzontiformes</taxon>
        <taxon>Petromyzontidae</taxon>
        <taxon>Petromyzon</taxon>
    </lineage>
</organism>
<keyword evidence="6" id="KW-0677">Repeat</keyword>
<evidence type="ECO:0000256" key="11">
    <source>
        <dbReference type="ARBA" id="ARBA00023157"/>
    </source>
</evidence>
<feature type="disulfide bond" evidence="14">
    <location>
        <begin position="4268"/>
        <end position="4277"/>
    </location>
</feature>
<feature type="compositionally biased region" description="Gly residues" evidence="15">
    <location>
        <begin position="4965"/>
        <end position="4975"/>
    </location>
</feature>
<dbReference type="InterPro" id="IPR039808">
    <property type="entry name" value="Cadherin"/>
</dbReference>
<keyword evidence="12" id="KW-0325">Glycoprotein</keyword>
<feature type="domain" description="Cadherin" evidence="19">
    <location>
        <begin position="513"/>
        <end position="617"/>
    </location>
</feature>
<dbReference type="InterPro" id="IPR000742">
    <property type="entry name" value="EGF"/>
</dbReference>
<dbReference type="PANTHER" id="PTHR24027:SF422">
    <property type="entry name" value="CADHERIN DOMAIN-CONTAINING PROTEIN"/>
    <property type="match status" value="1"/>
</dbReference>
<feature type="domain" description="Laminin G" evidence="17">
    <location>
        <begin position="4049"/>
        <end position="4239"/>
    </location>
</feature>
<feature type="region of interest" description="Disordered" evidence="15">
    <location>
        <begin position="21"/>
        <end position="58"/>
    </location>
</feature>
<dbReference type="SUPFAM" id="SSF57196">
    <property type="entry name" value="EGF/Laminin"/>
    <property type="match status" value="1"/>
</dbReference>
<dbReference type="FunFam" id="2.60.40.60:FF:000134">
    <property type="entry name" value="protocadherin Fat 4"/>
    <property type="match status" value="1"/>
</dbReference>
<dbReference type="GO" id="GO:0007043">
    <property type="term" value="P:cell-cell junction assembly"/>
    <property type="evidence" value="ECO:0007669"/>
    <property type="project" value="TreeGrafter"/>
</dbReference>
<evidence type="ECO:0000256" key="13">
    <source>
        <dbReference type="PROSITE-ProRule" id="PRU00043"/>
    </source>
</evidence>
<feature type="domain" description="Cadherin" evidence="19">
    <location>
        <begin position="3370"/>
        <end position="3475"/>
    </location>
</feature>
<feature type="domain" description="Cadherin" evidence="19">
    <location>
        <begin position="3161"/>
        <end position="3265"/>
    </location>
</feature>
<dbReference type="SUPFAM" id="SSF49899">
    <property type="entry name" value="Concanavalin A-like lectins/glucanases"/>
    <property type="match status" value="2"/>
</dbReference>
<dbReference type="GO" id="GO:0016339">
    <property type="term" value="P:calcium-dependent cell-cell adhesion via plasma membrane cell adhesion molecules"/>
    <property type="evidence" value="ECO:0007669"/>
    <property type="project" value="TreeGrafter"/>
</dbReference>
<feature type="domain" description="EGF-like" evidence="18">
    <location>
        <begin position="4012"/>
        <end position="4048"/>
    </location>
</feature>
<dbReference type="PROSITE" id="PS00232">
    <property type="entry name" value="CADHERIN_1"/>
    <property type="match status" value="20"/>
</dbReference>
<feature type="disulfide bond" evidence="14">
    <location>
        <begin position="3924"/>
        <end position="3933"/>
    </location>
</feature>
<dbReference type="InterPro" id="IPR013320">
    <property type="entry name" value="ConA-like_dom_sf"/>
</dbReference>
<feature type="domain" description="Cadherin" evidence="19">
    <location>
        <begin position="1247"/>
        <end position="1351"/>
    </location>
</feature>
<feature type="domain" description="Cadherin" evidence="19">
    <location>
        <begin position="2742"/>
        <end position="2845"/>
    </location>
</feature>
<evidence type="ECO:0000256" key="12">
    <source>
        <dbReference type="ARBA" id="ARBA00023180"/>
    </source>
</evidence>
<feature type="domain" description="Cadherin" evidence="19">
    <location>
        <begin position="2222"/>
        <end position="2326"/>
    </location>
</feature>
<evidence type="ECO:0000313" key="20">
    <source>
        <dbReference type="Proteomes" id="UP001318040"/>
    </source>
</evidence>
<dbReference type="Gene3D" id="2.60.40.60">
    <property type="entry name" value="Cadherins"/>
    <property type="match status" value="34"/>
</dbReference>
<evidence type="ECO:0000256" key="7">
    <source>
        <dbReference type="ARBA" id="ARBA00022837"/>
    </source>
</evidence>
<dbReference type="FunFam" id="2.60.40.60:FF:000106">
    <property type="entry name" value="FAT atypical cadherin 4"/>
    <property type="match status" value="1"/>
</dbReference>
<dbReference type="InterPro" id="IPR018097">
    <property type="entry name" value="EGF_Ca-bd_CS"/>
</dbReference>
<evidence type="ECO:0000256" key="15">
    <source>
        <dbReference type="SAM" id="MobiDB-lite"/>
    </source>
</evidence>
<dbReference type="PROSITE" id="PS00010">
    <property type="entry name" value="ASX_HYDROXYL"/>
    <property type="match status" value="3"/>
</dbReference>
<feature type="domain" description="Cadherin" evidence="19">
    <location>
        <begin position="3057"/>
        <end position="3160"/>
    </location>
</feature>
<feature type="compositionally biased region" description="Acidic residues" evidence="15">
    <location>
        <begin position="5050"/>
        <end position="5066"/>
    </location>
</feature>
<dbReference type="SMART" id="SM00112">
    <property type="entry name" value="CA"/>
    <property type="match status" value="34"/>
</dbReference>
<feature type="disulfide bond" evidence="14">
    <location>
        <begin position="4038"/>
        <end position="4047"/>
    </location>
</feature>
<dbReference type="InterPro" id="IPR013032">
    <property type="entry name" value="EGF-like_CS"/>
</dbReference>
<dbReference type="GO" id="GO:0005509">
    <property type="term" value="F:calcium ion binding"/>
    <property type="evidence" value="ECO:0007669"/>
    <property type="project" value="UniProtKB-UniRule"/>
</dbReference>
<feature type="domain" description="Cadherin" evidence="19">
    <location>
        <begin position="2108"/>
        <end position="2221"/>
    </location>
</feature>
<dbReference type="PRINTS" id="PR00205">
    <property type="entry name" value="CADHERIN"/>
</dbReference>